<evidence type="ECO:0000256" key="2">
    <source>
        <dbReference type="SAM" id="MobiDB-lite"/>
    </source>
</evidence>
<dbReference type="OrthoDB" id="3647228at2759"/>
<organism evidence="3 4">
    <name type="scientific">Delitschia confertaspora ATCC 74209</name>
    <dbReference type="NCBI Taxonomy" id="1513339"/>
    <lineage>
        <taxon>Eukaryota</taxon>
        <taxon>Fungi</taxon>
        <taxon>Dikarya</taxon>
        <taxon>Ascomycota</taxon>
        <taxon>Pezizomycotina</taxon>
        <taxon>Dothideomycetes</taxon>
        <taxon>Pleosporomycetidae</taxon>
        <taxon>Pleosporales</taxon>
        <taxon>Delitschiaceae</taxon>
        <taxon>Delitschia</taxon>
    </lineage>
</organism>
<evidence type="ECO:0000256" key="1">
    <source>
        <dbReference type="SAM" id="Coils"/>
    </source>
</evidence>
<feature type="coiled-coil region" evidence="1">
    <location>
        <begin position="73"/>
        <end position="132"/>
    </location>
</feature>
<feature type="compositionally biased region" description="Polar residues" evidence="2">
    <location>
        <begin position="311"/>
        <end position="330"/>
    </location>
</feature>
<keyword evidence="4" id="KW-1185">Reference proteome</keyword>
<keyword evidence="1" id="KW-0175">Coiled coil</keyword>
<protein>
    <submittedName>
        <fullName evidence="3">Uncharacterized protein</fullName>
    </submittedName>
</protein>
<dbReference type="Proteomes" id="UP000799536">
    <property type="component" value="Unassembled WGS sequence"/>
</dbReference>
<proteinExistence type="predicted"/>
<feature type="region of interest" description="Disordered" evidence="2">
    <location>
        <begin position="242"/>
        <end position="430"/>
    </location>
</feature>
<sequence length="511" mass="57716">MRANRTELLSAADDTPSKAKVQPSLLWANQLKREHGYLLGRMDDLETMHGGYGGRIKAIEFMVNDTKLAIKDMKQMAVRIKAIEEDVEDAKGQMLSSATETQKNMMEHAGEIKKLRQKLSGLETRYGNIEEATERASYDYRSLMRKVQGLEDTMQKQGKSTEKLVKKDDVNNIKVVLMRLDAIESRMMRVDAFHSQKNETREDTQLLFSRITNLERAVQESNVKNRLIREEIARLNTLLGSDEVPVQPSSGNTTKRFRSSAEPEVLVPASPLPRPVDERHREHISDESPIVNAQLRKARSDTRALARPSQHDAQIVNSPVNSETQQGQTQKRPEAPQNKQPPPENRLSLANAGRKRKMAPPPERRETRSQAKLKRRKTESAAAEDTTVSHLTTPGAKPSSIHANSQLAESISLPKSHMPRRREKRQIHQTEDLPCTTTDNAVCHGITTTHTEVSDAMASQSQANVFKPRLEAHSPKAAESMPPPKGQARRKRKRREITQDEDFETFMLSAF</sequence>
<accession>A0A9P4JRB5</accession>
<evidence type="ECO:0000313" key="4">
    <source>
        <dbReference type="Proteomes" id="UP000799536"/>
    </source>
</evidence>
<evidence type="ECO:0000313" key="3">
    <source>
        <dbReference type="EMBL" id="KAF2203755.1"/>
    </source>
</evidence>
<feature type="compositionally biased region" description="Basic and acidic residues" evidence="2">
    <location>
        <begin position="275"/>
        <end position="286"/>
    </location>
</feature>
<reference evidence="3" key="1">
    <citation type="journal article" date="2020" name="Stud. Mycol.">
        <title>101 Dothideomycetes genomes: a test case for predicting lifestyles and emergence of pathogens.</title>
        <authorList>
            <person name="Haridas S."/>
            <person name="Albert R."/>
            <person name="Binder M."/>
            <person name="Bloem J."/>
            <person name="Labutti K."/>
            <person name="Salamov A."/>
            <person name="Andreopoulos B."/>
            <person name="Baker S."/>
            <person name="Barry K."/>
            <person name="Bills G."/>
            <person name="Bluhm B."/>
            <person name="Cannon C."/>
            <person name="Castanera R."/>
            <person name="Culley D."/>
            <person name="Daum C."/>
            <person name="Ezra D."/>
            <person name="Gonzalez J."/>
            <person name="Henrissat B."/>
            <person name="Kuo A."/>
            <person name="Liang C."/>
            <person name="Lipzen A."/>
            <person name="Lutzoni F."/>
            <person name="Magnuson J."/>
            <person name="Mondo S."/>
            <person name="Nolan M."/>
            <person name="Ohm R."/>
            <person name="Pangilinan J."/>
            <person name="Park H.-J."/>
            <person name="Ramirez L."/>
            <person name="Alfaro M."/>
            <person name="Sun H."/>
            <person name="Tritt A."/>
            <person name="Yoshinaga Y."/>
            <person name="Zwiers L.-H."/>
            <person name="Turgeon B."/>
            <person name="Goodwin S."/>
            <person name="Spatafora J."/>
            <person name="Crous P."/>
            <person name="Grigoriev I."/>
        </authorList>
    </citation>
    <scope>NUCLEOTIDE SEQUENCE</scope>
    <source>
        <strain evidence="3">ATCC 74209</strain>
    </source>
</reference>
<dbReference type="AlphaFoldDB" id="A0A9P4JRB5"/>
<name>A0A9P4JRB5_9PLEO</name>
<gene>
    <name evidence="3" type="ORF">GQ43DRAFT_242192</name>
</gene>
<comment type="caution">
    <text evidence="3">The sequence shown here is derived from an EMBL/GenBank/DDBJ whole genome shotgun (WGS) entry which is preliminary data.</text>
</comment>
<dbReference type="EMBL" id="ML993894">
    <property type="protein sequence ID" value="KAF2203755.1"/>
    <property type="molecule type" value="Genomic_DNA"/>
</dbReference>
<feature type="region of interest" description="Disordered" evidence="2">
    <location>
        <begin position="472"/>
        <end position="503"/>
    </location>
</feature>